<proteinExistence type="predicted"/>
<gene>
    <name evidence="2" type="ORF">PCASD_01197</name>
</gene>
<dbReference type="AlphaFoldDB" id="A0A2N5VLK4"/>
<protein>
    <submittedName>
        <fullName evidence="2">Uncharacterized protein</fullName>
    </submittedName>
</protein>
<evidence type="ECO:0000256" key="1">
    <source>
        <dbReference type="SAM" id="MobiDB-lite"/>
    </source>
</evidence>
<comment type="caution">
    <text evidence="2">The sequence shown here is derived from an EMBL/GenBank/DDBJ whole genome shotgun (WGS) entry which is preliminary data.</text>
</comment>
<sequence>MPARPILQIHFVRDLPSSIKLPTSKLPPIIESAPPLHYQTNMFPTLKLFDRINCPDNRPPRSTCSRVDCLFSHLTPPPEPKPVEKKKEKPKQKAPPPSSQTAAQKSEQIDLQPPRIEVSRTSGSSHTFPPVRQKLLDTLYQEYLKLYQSAAKLPDVQARTAARRDSLQEELDCLRASNQKTYRNTVISRVVQIRKRANEPDHRSFTGTMAEFNRFKLASQASKT</sequence>
<accession>A0A2N5VLK4</accession>
<dbReference type="Proteomes" id="UP000235392">
    <property type="component" value="Unassembled WGS sequence"/>
</dbReference>
<reference evidence="2 3" key="1">
    <citation type="submission" date="2017-11" db="EMBL/GenBank/DDBJ databases">
        <title>De novo assembly and phasing of dikaryotic genomes from two isolates of Puccinia coronata f. sp. avenae, the causal agent of oat crown rust.</title>
        <authorList>
            <person name="Miller M.E."/>
            <person name="Zhang Y."/>
            <person name="Omidvar V."/>
            <person name="Sperschneider J."/>
            <person name="Schwessinger B."/>
            <person name="Raley C."/>
            <person name="Palmer J.M."/>
            <person name="Garnica D."/>
            <person name="Upadhyaya N."/>
            <person name="Rathjen J."/>
            <person name="Taylor J.M."/>
            <person name="Park R.F."/>
            <person name="Dodds P.N."/>
            <person name="Hirsch C.D."/>
            <person name="Kianian S.F."/>
            <person name="Figueroa M."/>
        </authorList>
    </citation>
    <scope>NUCLEOTIDE SEQUENCE [LARGE SCALE GENOMIC DNA]</scope>
    <source>
        <strain evidence="2">12SD80</strain>
    </source>
</reference>
<evidence type="ECO:0000313" key="2">
    <source>
        <dbReference type="EMBL" id="PLW50872.1"/>
    </source>
</evidence>
<organism evidence="2 3">
    <name type="scientific">Puccinia coronata f. sp. avenae</name>
    <dbReference type="NCBI Taxonomy" id="200324"/>
    <lineage>
        <taxon>Eukaryota</taxon>
        <taxon>Fungi</taxon>
        <taxon>Dikarya</taxon>
        <taxon>Basidiomycota</taxon>
        <taxon>Pucciniomycotina</taxon>
        <taxon>Pucciniomycetes</taxon>
        <taxon>Pucciniales</taxon>
        <taxon>Pucciniaceae</taxon>
        <taxon>Puccinia</taxon>
    </lineage>
</organism>
<evidence type="ECO:0000313" key="3">
    <source>
        <dbReference type="Proteomes" id="UP000235392"/>
    </source>
</evidence>
<name>A0A2N5VLK4_9BASI</name>
<dbReference type="EMBL" id="PGCI01000008">
    <property type="protein sequence ID" value="PLW50872.1"/>
    <property type="molecule type" value="Genomic_DNA"/>
</dbReference>
<feature type="region of interest" description="Disordered" evidence="1">
    <location>
        <begin position="72"/>
        <end position="129"/>
    </location>
</feature>